<dbReference type="AlphaFoldDB" id="A0A0K2VKG1"/>
<accession>A0A0K2VKG1</accession>
<protein>
    <submittedName>
        <fullName evidence="1">Uncharacterized protein</fullName>
    </submittedName>
</protein>
<evidence type="ECO:0000313" key="1">
    <source>
        <dbReference type="EMBL" id="CDW50820.1"/>
    </source>
</evidence>
<proteinExistence type="predicted"/>
<reference evidence="1" key="1">
    <citation type="submission" date="2014-05" db="EMBL/GenBank/DDBJ databases">
        <authorList>
            <person name="Chronopoulou M."/>
        </authorList>
    </citation>
    <scope>NUCLEOTIDE SEQUENCE</scope>
    <source>
        <tissue evidence="1">Whole organism</tissue>
    </source>
</reference>
<sequence>MIFFIFYSCHHCYSILEDKTSKYTVITSTCAHERRRGTMKTCSGVISVSTSTSTFE</sequence>
<name>A0A0K2VKG1_LEPSM</name>
<organism evidence="1">
    <name type="scientific">Lepeophtheirus salmonis</name>
    <name type="common">Salmon louse</name>
    <name type="synonym">Caligus salmonis</name>
    <dbReference type="NCBI Taxonomy" id="72036"/>
    <lineage>
        <taxon>Eukaryota</taxon>
        <taxon>Metazoa</taxon>
        <taxon>Ecdysozoa</taxon>
        <taxon>Arthropoda</taxon>
        <taxon>Crustacea</taxon>
        <taxon>Multicrustacea</taxon>
        <taxon>Hexanauplia</taxon>
        <taxon>Copepoda</taxon>
        <taxon>Siphonostomatoida</taxon>
        <taxon>Caligidae</taxon>
        <taxon>Lepeophtheirus</taxon>
    </lineage>
</organism>
<dbReference type="EMBL" id="HACA01033459">
    <property type="protein sequence ID" value="CDW50820.1"/>
    <property type="molecule type" value="Transcribed_RNA"/>
</dbReference>